<accession>A0AAV7Q8E7</accession>
<keyword evidence="1" id="KW-0175">Coiled coil</keyword>
<gene>
    <name evidence="4" type="ORF">NDU88_000827</name>
</gene>
<evidence type="ECO:0000313" key="4">
    <source>
        <dbReference type="EMBL" id="KAJ1134375.1"/>
    </source>
</evidence>
<organism evidence="4 5">
    <name type="scientific">Pleurodeles waltl</name>
    <name type="common">Iberian ribbed newt</name>
    <dbReference type="NCBI Taxonomy" id="8319"/>
    <lineage>
        <taxon>Eukaryota</taxon>
        <taxon>Metazoa</taxon>
        <taxon>Chordata</taxon>
        <taxon>Craniata</taxon>
        <taxon>Vertebrata</taxon>
        <taxon>Euteleostomi</taxon>
        <taxon>Amphibia</taxon>
        <taxon>Batrachia</taxon>
        <taxon>Caudata</taxon>
        <taxon>Salamandroidea</taxon>
        <taxon>Salamandridae</taxon>
        <taxon>Pleurodelinae</taxon>
        <taxon>Pleurodeles</taxon>
    </lineage>
</organism>
<evidence type="ECO:0000313" key="5">
    <source>
        <dbReference type="Proteomes" id="UP001066276"/>
    </source>
</evidence>
<reference evidence="4" key="1">
    <citation type="journal article" date="2022" name="bioRxiv">
        <title>Sequencing and chromosome-scale assembly of the giantPleurodeles waltlgenome.</title>
        <authorList>
            <person name="Brown T."/>
            <person name="Elewa A."/>
            <person name="Iarovenko S."/>
            <person name="Subramanian E."/>
            <person name="Araus A.J."/>
            <person name="Petzold A."/>
            <person name="Susuki M."/>
            <person name="Suzuki K.-i.T."/>
            <person name="Hayashi T."/>
            <person name="Toyoda A."/>
            <person name="Oliveira C."/>
            <person name="Osipova E."/>
            <person name="Leigh N.D."/>
            <person name="Simon A."/>
            <person name="Yun M.H."/>
        </authorList>
    </citation>
    <scope>NUCLEOTIDE SEQUENCE</scope>
    <source>
        <strain evidence="4">20211129_DDA</strain>
        <tissue evidence="4">Liver</tissue>
    </source>
</reference>
<dbReference type="InterPro" id="IPR018379">
    <property type="entry name" value="BEN_domain"/>
</dbReference>
<dbReference type="AlphaFoldDB" id="A0AAV7Q8E7"/>
<feature type="domain" description="BEN" evidence="3">
    <location>
        <begin position="327"/>
        <end position="419"/>
    </location>
</feature>
<feature type="region of interest" description="Disordered" evidence="2">
    <location>
        <begin position="111"/>
        <end position="131"/>
    </location>
</feature>
<evidence type="ECO:0000259" key="3">
    <source>
        <dbReference type="PROSITE" id="PS51457"/>
    </source>
</evidence>
<dbReference type="PROSITE" id="PS51457">
    <property type="entry name" value="BEN"/>
    <property type="match status" value="1"/>
</dbReference>
<evidence type="ECO:0000256" key="1">
    <source>
        <dbReference type="SAM" id="Coils"/>
    </source>
</evidence>
<dbReference type="Proteomes" id="UP001066276">
    <property type="component" value="Chromosome 6"/>
</dbReference>
<feature type="region of interest" description="Disordered" evidence="2">
    <location>
        <begin position="169"/>
        <end position="192"/>
    </location>
</feature>
<name>A0AAV7Q8E7_PLEWA</name>
<feature type="compositionally biased region" description="Basic and acidic residues" evidence="2">
    <location>
        <begin position="121"/>
        <end position="130"/>
    </location>
</feature>
<sequence>MEHGARCLLTLVDWLDEGFSSIIELSAVIEPCKSYLEYVEGEEVEARCPLFRGLFRARIIAISADRRKLKRIQVQLGSSSGFSTLQHRVAKWKRRERSFYWRPRPAHPLGESWRGTKATSRGKDNRRGLEEADEDIDHVISSVFTLNREQPPGTGSKQMTVASAPQPLLEDMGRCSPLTLSPPSSPKNWSSLEDSKERLTPALIDSVDCFSDASEEPTRQIFATVERAPKDLVPPRPQGSKAVVVTSSHCRSPECEMLSRELEALRDQCAKLQAHNVMLQQQLNTAYADQNRRPHQDLNDGTSRPKAGLYDDPELPLSHGMIELVLGTGIYLYESQLTLARSSARSQTALARLLLDIFFTRDEQAKSNLSGENGLQCLNPRVVGTIVAYAISQEQYQPTSSAVIKNSLRNKLGCLRAPSRLLHSKSRLLVS</sequence>
<dbReference type="GO" id="GO:0003677">
    <property type="term" value="F:DNA binding"/>
    <property type="evidence" value="ECO:0007669"/>
    <property type="project" value="InterPro"/>
</dbReference>
<evidence type="ECO:0000256" key="2">
    <source>
        <dbReference type="SAM" id="MobiDB-lite"/>
    </source>
</evidence>
<keyword evidence="5" id="KW-1185">Reference proteome</keyword>
<proteinExistence type="predicted"/>
<dbReference type="EMBL" id="JANPWB010000010">
    <property type="protein sequence ID" value="KAJ1134375.1"/>
    <property type="molecule type" value="Genomic_DNA"/>
</dbReference>
<feature type="coiled-coil region" evidence="1">
    <location>
        <begin position="255"/>
        <end position="282"/>
    </location>
</feature>
<comment type="caution">
    <text evidence="4">The sequence shown here is derived from an EMBL/GenBank/DDBJ whole genome shotgun (WGS) entry which is preliminary data.</text>
</comment>
<protein>
    <recommendedName>
        <fullName evidence="3">BEN domain-containing protein</fullName>
    </recommendedName>
</protein>